<gene>
    <name evidence="1" type="ORF">BROSI_A3167</name>
</gene>
<sequence length="122" mass="13976">MASVSEYFDSDKNAVWDAVLLSAEGIPIEIKDKENGFLKTQWVKGWSTKKASGLVLEGRWQERYRLLVKVTEGQHKTYVSINTQIEEKAPGGSQAYRWNRIVSDGTIEQEFLKKLENILNNQ</sequence>
<proteinExistence type="predicted"/>
<protein>
    <submittedName>
        <fullName evidence="1">Uncharacterized protein</fullName>
    </submittedName>
</protein>
<reference evidence="2" key="1">
    <citation type="journal article" date="2015" name="Genome Announc.">
        <title>Draft Genome Sequence of an Anaerobic Ammonium-Oxidizing Bacterium, "Candidatus Brocadia sinica".</title>
        <authorList>
            <person name="Oshiki M."/>
            <person name="Shinyako-Hata K."/>
            <person name="Satoh H."/>
            <person name="Okabe S."/>
        </authorList>
    </citation>
    <scope>NUCLEOTIDE SEQUENCE [LARGE SCALE GENOMIC DNA]</scope>
    <source>
        <strain evidence="2">JPN1</strain>
    </source>
</reference>
<comment type="caution">
    <text evidence="1">The sequence shown here is derived from an EMBL/GenBank/DDBJ whole genome shotgun (WGS) entry which is preliminary data.</text>
</comment>
<evidence type="ECO:0000313" key="1">
    <source>
        <dbReference type="EMBL" id="GAN34629.1"/>
    </source>
</evidence>
<accession>A0ABQ0K0T1</accession>
<organism evidence="1 2">
    <name type="scientific">Candidatus Brocadia sinica JPN1</name>
    <dbReference type="NCBI Taxonomy" id="1197129"/>
    <lineage>
        <taxon>Bacteria</taxon>
        <taxon>Pseudomonadati</taxon>
        <taxon>Planctomycetota</taxon>
        <taxon>Candidatus Brocadiia</taxon>
        <taxon>Candidatus Brocadiales</taxon>
        <taxon>Candidatus Brocadiaceae</taxon>
        <taxon>Candidatus Brocadia</taxon>
    </lineage>
</organism>
<evidence type="ECO:0000313" key="2">
    <source>
        <dbReference type="Proteomes" id="UP000032309"/>
    </source>
</evidence>
<dbReference type="Proteomes" id="UP000032309">
    <property type="component" value="Unassembled WGS sequence"/>
</dbReference>
<keyword evidence="2" id="KW-1185">Reference proteome</keyword>
<dbReference type="EMBL" id="BAFN01000001">
    <property type="protein sequence ID" value="GAN34629.1"/>
    <property type="molecule type" value="Genomic_DNA"/>
</dbReference>
<dbReference type="RefSeq" id="WP_052564609.1">
    <property type="nucleotide sequence ID" value="NZ_BAFN01000001.1"/>
</dbReference>
<name>A0ABQ0K0T1_9BACT</name>